<keyword evidence="2" id="KW-0378">Hydrolase</keyword>
<dbReference type="InterPro" id="IPR029058">
    <property type="entry name" value="AB_hydrolase_fold"/>
</dbReference>
<dbReference type="EMBL" id="JAAGBB010000042">
    <property type="protein sequence ID" value="MBR0667864.1"/>
    <property type="molecule type" value="Genomic_DNA"/>
</dbReference>
<dbReference type="InterPro" id="IPR050228">
    <property type="entry name" value="Carboxylesterase_BioH"/>
</dbReference>
<dbReference type="Proteomes" id="UP001196870">
    <property type="component" value="Unassembled WGS sequence"/>
</dbReference>
<dbReference type="PANTHER" id="PTHR43194">
    <property type="entry name" value="HYDROLASE ALPHA/BETA FOLD FAMILY"/>
    <property type="match status" value="1"/>
</dbReference>
<organism evidence="2 3">
    <name type="scientific">Plastoroseomonas hellenica</name>
    <dbReference type="NCBI Taxonomy" id="2687306"/>
    <lineage>
        <taxon>Bacteria</taxon>
        <taxon>Pseudomonadati</taxon>
        <taxon>Pseudomonadota</taxon>
        <taxon>Alphaproteobacteria</taxon>
        <taxon>Acetobacterales</taxon>
        <taxon>Acetobacteraceae</taxon>
        <taxon>Plastoroseomonas</taxon>
    </lineage>
</organism>
<evidence type="ECO:0000313" key="3">
    <source>
        <dbReference type="Proteomes" id="UP001196870"/>
    </source>
</evidence>
<dbReference type="GO" id="GO:0016787">
    <property type="term" value="F:hydrolase activity"/>
    <property type="evidence" value="ECO:0007669"/>
    <property type="project" value="UniProtKB-KW"/>
</dbReference>
<dbReference type="RefSeq" id="WP_211855641.1">
    <property type="nucleotide sequence ID" value="NZ_JAAGBB010000042.1"/>
</dbReference>
<evidence type="ECO:0000259" key="1">
    <source>
        <dbReference type="Pfam" id="PF12697"/>
    </source>
</evidence>
<feature type="domain" description="AB hydrolase-1" evidence="1">
    <location>
        <begin position="22"/>
        <end position="260"/>
    </location>
</feature>
<reference evidence="3" key="1">
    <citation type="journal article" date="2021" name="Syst. Appl. Microbiol.">
        <title>Roseomonas hellenica sp. nov., isolated from roots of wild-growing Alkanna tinctoria.</title>
        <authorList>
            <person name="Rat A."/>
            <person name="Naranjo H.D."/>
            <person name="Lebbe L."/>
            <person name="Cnockaert M."/>
            <person name="Krigas N."/>
            <person name="Grigoriadou K."/>
            <person name="Maloupa E."/>
            <person name="Willems A."/>
        </authorList>
    </citation>
    <scope>NUCLEOTIDE SEQUENCE [LARGE SCALE GENOMIC DNA]</scope>
    <source>
        <strain evidence="3">LMG 31523</strain>
    </source>
</reference>
<keyword evidence="3" id="KW-1185">Reference proteome</keyword>
<evidence type="ECO:0000313" key="2">
    <source>
        <dbReference type="EMBL" id="MBR0667864.1"/>
    </source>
</evidence>
<dbReference type="Gene3D" id="3.40.50.1820">
    <property type="entry name" value="alpha/beta hydrolase"/>
    <property type="match status" value="1"/>
</dbReference>
<name>A0ABS5F5N2_9PROT</name>
<comment type="caution">
    <text evidence="2">The sequence shown here is derived from an EMBL/GenBank/DDBJ whole genome shotgun (WGS) entry which is preliminary data.</text>
</comment>
<dbReference type="Pfam" id="PF12697">
    <property type="entry name" value="Abhydrolase_6"/>
    <property type="match status" value="1"/>
</dbReference>
<gene>
    <name evidence="2" type="ORF">GXW71_26150</name>
</gene>
<proteinExistence type="predicted"/>
<dbReference type="SUPFAM" id="SSF53474">
    <property type="entry name" value="alpha/beta-Hydrolases"/>
    <property type="match status" value="1"/>
</dbReference>
<dbReference type="PANTHER" id="PTHR43194:SF5">
    <property type="entry name" value="PIMELOYL-[ACYL-CARRIER PROTEIN] METHYL ESTER ESTERASE"/>
    <property type="match status" value="1"/>
</dbReference>
<protein>
    <submittedName>
        <fullName evidence="2">Alpha/beta hydrolase</fullName>
    </submittedName>
</protein>
<sequence>MPSITVNDYPIDYVEAGTGEPLILVHGSLQDQRYWAPQMAGFGAQYRVIAPSLRHYWPARWDGQGGGFTIAQHVADVVALIRAFGPGPVRLLGHSRGGHIAFRVAESHPELLRALVLAEPGGELDASFDGVAAPGEQLAAFNAAAECIRAGRIEEGLSLFAAHTGGPGAWERRPEPRRQVARDNAFTLLGQVHEQRAPYSRAAAAAIRTPTLLVGGAESQPRFGAIIDALEAAIAGAKRATIPKGTHAMSIENPAAFNAAVLHFLTVA</sequence>
<dbReference type="InterPro" id="IPR000073">
    <property type="entry name" value="AB_hydrolase_1"/>
</dbReference>
<accession>A0ABS5F5N2</accession>